<feature type="region of interest" description="Disordered" evidence="5">
    <location>
        <begin position="520"/>
        <end position="601"/>
    </location>
</feature>
<keyword evidence="2 6" id="KW-0812">Transmembrane</keyword>
<accession>A0A1L7WG13</accession>
<evidence type="ECO:0000256" key="4">
    <source>
        <dbReference type="ARBA" id="ARBA00023136"/>
    </source>
</evidence>
<feature type="transmembrane region" description="Helical" evidence="6">
    <location>
        <begin position="689"/>
        <end position="711"/>
    </location>
</feature>
<feature type="transmembrane region" description="Helical" evidence="6">
    <location>
        <begin position="129"/>
        <end position="149"/>
    </location>
</feature>
<feature type="transmembrane region" description="Helical" evidence="6">
    <location>
        <begin position="100"/>
        <end position="123"/>
    </location>
</feature>
<dbReference type="AlphaFoldDB" id="A0A1L7WG13"/>
<dbReference type="GO" id="GO:0016020">
    <property type="term" value="C:membrane"/>
    <property type="evidence" value="ECO:0007669"/>
    <property type="project" value="UniProtKB-SubCell"/>
</dbReference>
<dbReference type="InterPro" id="IPR002293">
    <property type="entry name" value="AA/rel_permease1"/>
</dbReference>
<dbReference type="STRING" id="576137.A0A1L7WG13"/>
<dbReference type="Proteomes" id="UP000184330">
    <property type="component" value="Unassembled WGS sequence"/>
</dbReference>
<dbReference type="EMBL" id="FJOG01000002">
    <property type="protein sequence ID" value="CZR51708.1"/>
    <property type="molecule type" value="Genomic_DNA"/>
</dbReference>
<feature type="region of interest" description="Disordered" evidence="5">
    <location>
        <begin position="26"/>
        <end position="50"/>
    </location>
</feature>
<keyword evidence="8" id="KW-1185">Reference proteome</keyword>
<evidence type="ECO:0000313" key="8">
    <source>
        <dbReference type="Proteomes" id="UP000184330"/>
    </source>
</evidence>
<evidence type="ECO:0000256" key="1">
    <source>
        <dbReference type="ARBA" id="ARBA00004141"/>
    </source>
</evidence>
<organism evidence="7 8">
    <name type="scientific">Phialocephala subalpina</name>
    <dbReference type="NCBI Taxonomy" id="576137"/>
    <lineage>
        <taxon>Eukaryota</taxon>
        <taxon>Fungi</taxon>
        <taxon>Dikarya</taxon>
        <taxon>Ascomycota</taxon>
        <taxon>Pezizomycotina</taxon>
        <taxon>Leotiomycetes</taxon>
        <taxon>Helotiales</taxon>
        <taxon>Mollisiaceae</taxon>
        <taxon>Phialocephala</taxon>
        <taxon>Phialocephala fortinii species complex</taxon>
    </lineage>
</organism>
<name>A0A1L7WG13_9HELO</name>
<feature type="transmembrane region" description="Helical" evidence="6">
    <location>
        <begin position="643"/>
        <end position="661"/>
    </location>
</feature>
<feature type="transmembrane region" description="Helical" evidence="6">
    <location>
        <begin position="223"/>
        <end position="246"/>
    </location>
</feature>
<feature type="transmembrane region" description="Helical" evidence="6">
    <location>
        <begin position="379"/>
        <end position="401"/>
    </location>
</feature>
<comment type="subcellular location">
    <subcellularLocation>
        <location evidence="1">Membrane</location>
        <topology evidence="1">Multi-pass membrane protein</topology>
    </subcellularLocation>
</comment>
<feature type="compositionally biased region" description="Polar residues" evidence="5">
    <location>
        <begin position="565"/>
        <end position="574"/>
    </location>
</feature>
<feature type="transmembrane region" description="Helical" evidence="6">
    <location>
        <begin position="611"/>
        <end position="631"/>
    </location>
</feature>
<dbReference type="PANTHER" id="PTHR11785">
    <property type="entry name" value="AMINO ACID TRANSPORTER"/>
    <property type="match status" value="1"/>
</dbReference>
<gene>
    <name evidence="7" type="ORF">PAC_01585</name>
</gene>
<evidence type="ECO:0000256" key="2">
    <source>
        <dbReference type="ARBA" id="ARBA00022692"/>
    </source>
</evidence>
<feature type="compositionally biased region" description="Low complexity" evidence="5">
    <location>
        <begin position="537"/>
        <end position="556"/>
    </location>
</feature>
<keyword evidence="4 6" id="KW-0472">Membrane</keyword>
<dbReference type="PANTHER" id="PTHR11785:SF382">
    <property type="entry name" value="LOW-AFFINITY METHIONINE PERMEASE"/>
    <property type="match status" value="1"/>
</dbReference>
<dbReference type="OrthoDB" id="5982228at2759"/>
<evidence type="ECO:0000256" key="5">
    <source>
        <dbReference type="SAM" id="MobiDB-lite"/>
    </source>
</evidence>
<feature type="transmembrane region" description="Helical" evidence="6">
    <location>
        <begin position="273"/>
        <end position="291"/>
    </location>
</feature>
<evidence type="ECO:0000256" key="3">
    <source>
        <dbReference type="ARBA" id="ARBA00022989"/>
    </source>
</evidence>
<proteinExistence type="predicted"/>
<sequence>MIPATKKNVSRFSSNAMADEDRIYESSLPRHTHTSRQPQDLAQGGTQDETNNIPLHLLHTNLTCQPPNPSNGHDEHAEAPAAAIATRRIRKLAPLKTFDVFSLIVNKMIGTGIFTAPVQVLLATQSKQLALGLWALGFIYTIMSMFLYLDYAVFLPYTGGELVYLDEISSADTPPKLPEHHGSSPGSPSHQMNDVVDNGPSEAGRRPSRASAFKSRRRCSGGFISRIFGDGLLAYIVYAFLFIAVFNSATNCMLTAREILVARDPSTDQDRDLIRFIGVTVLSVICLLQVISARAGRTTNRIFAIAKLLMLFVLFCAGCKLAVKNMGNTNFTQKGTISKLEGCQAVLIILYSFEGWENANFVAGEIDFEHNQNTLRDGFGWAVGLIGGLYFLLNVVFLCTVSYDDVHTAQMNEKHPHQYSYPAAFFGDAESVPAQRAWAILIAISSAGNILIRPAVKQAISQANVFPWSSWFKRDFLFKTIEGGGEINEIAMRTPSPVADTNHLNSGTQNGGVVERHAQVTSRLSSGSNPFTEDTTENTNSRTTTSPTHTHPSVNTESDRMNGPRTESASQSERSPGLVRNNAPVEQPLPRAKSTANEQPETYRFTPIGGLALEWVSTVFGIAFSAVIPATLESVSLPGNIQTYSHCFFLILLGFGVLRLSRREDELGRPMDTSEVWRISKWNAESRNIALKILTWIIVLIYCGFNGFILYVSGHYASTGADNPNVSVTGYVYPSATFGLCALAFLYYSAIFLGLGDRPRIGWYRSLVRWVKVTGTINKASKYDFEVAKVYRFGSRRTITFTLGECGSFRELIYWALGGKLERNPLGAMYQRLKKKTDFLWRPVWNFMNACWSFVKAVVLLIHASTYIAKPRLQRI</sequence>
<feature type="region of interest" description="Disordered" evidence="5">
    <location>
        <begin position="174"/>
        <end position="213"/>
    </location>
</feature>
<evidence type="ECO:0000256" key="6">
    <source>
        <dbReference type="SAM" id="Phobius"/>
    </source>
</evidence>
<feature type="transmembrane region" description="Helical" evidence="6">
    <location>
        <begin position="303"/>
        <end position="323"/>
    </location>
</feature>
<protein>
    <submittedName>
        <fullName evidence="7">Uncharacterized protein</fullName>
    </submittedName>
</protein>
<dbReference type="InterPro" id="IPR050598">
    <property type="entry name" value="AminoAcid_Transporter"/>
</dbReference>
<feature type="transmembrane region" description="Helical" evidence="6">
    <location>
        <begin position="731"/>
        <end position="755"/>
    </location>
</feature>
<keyword evidence="3 6" id="KW-1133">Transmembrane helix</keyword>
<dbReference type="Pfam" id="PF13520">
    <property type="entry name" value="AA_permease_2"/>
    <property type="match status" value="2"/>
</dbReference>
<reference evidence="7 8" key="1">
    <citation type="submission" date="2016-03" db="EMBL/GenBank/DDBJ databases">
        <authorList>
            <person name="Ploux O."/>
        </authorList>
    </citation>
    <scope>NUCLEOTIDE SEQUENCE [LARGE SCALE GENOMIC DNA]</scope>
    <source>
        <strain evidence="7 8">UAMH 11012</strain>
    </source>
</reference>
<dbReference type="GO" id="GO:0015179">
    <property type="term" value="F:L-amino acid transmembrane transporter activity"/>
    <property type="evidence" value="ECO:0007669"/>
    <property type="project" value="TreeGrafter"/>
</dbReference>
<feature type="compositionally biased region" description="Polar residues" evidence="5">
    <location>
        <begin position="520"/>
        <end position="531"/>
    </location>
</feature>
<feature type="region of interest" description="Disordered" evidence="5">
    <location>
        <begin position="1"/>
        <end position="20"/>
    </location>
</feature>
<evidence type="ECO:0000313" key="7">
    <source>
        <dbReference type="EMBL" id="CZR51708.1"/>
    </source>
</evidence>
<feature type="compositionally biased region" description="Polar residues" evidence="5">
    <location>
        <begin position="35"/>
        <end position="50"/>
    </location>
</feature>
<dbReference type="Gene3D" id="1.20.1740.10">
    <property type="entry name" value="Amino acid/polyamine transporter I"/>
    <property type="match status" value="2"/>
</dbReference>